<proteinExistence type="predicted"/>
<organism evidence="3 4">
    <name type="scientific">Sphingobacterium paramultivorum</name>
    <dbReference type="NCBI Taxonomy" id="2886510"/>
    <lineage>
        <taxon>Bacteria</taxon>
        <taxon>Pseudomonadati</taxon>
        <taxon>Bacteroidota</taxon>
        <taxon>Sphingobacteriia</taxon>
        <taxon>Sphingobacteriales</taxon>
        <taxon>Sphingobacteriaceae</taxon>
        <taxon>Sphingobacterium</taxon>
    </lineage>
</organism>
<protein>
    <recommendedName>
        <fullName evidence="2">TerB-C domain-containing protein</fullName>
    </recommendedName>
</protein>
<dbReference type="Proteomes" id="UP000515450">
    <property type="component" value="Chromosome"/>
</dbReference>
<dbReference type="RefSeq" id="WP_182332417.1">
    <property type="nucleotide sequence ID" value="NZ_CP058555.1"/>
</dbReference>
<evidence type="ECO:0000259" key="2">
    <source>
        <dbReference type="Pfam" id="PF15615"/>
    </source>
</evidence>
<dbReference type="AlphaFoldDB" id="A0A7G5E1R0"/>
<name>A0A7G5E1R0_9SPHI</name>
<feature type="domain" description="TerB-C" evidence="2">
    <location>
        <begin position="605"/>
        <end position="755"/>
    </location>
</feature>
<evidence type="ECO:0000313" key="3">
    <source>
        <dbReference type="EMBL" id="QMV67935.1"/>
    </source>
</evidence>
<dbReference type="Pfam" id="PF15615">
    <property type="entry name" value="TerB_C"/>
    <property type="match status" value="1"/>
</dbReference>
<keyword evidence="4" id="KW-1185">Reference proteome</keyword>
<sequence>MGTFFIILIFIVIAIAASSKKNKKKHKQQYYAPPKPQEQPTAAEMKNAHFYYGEGWRQYLITHHGKYELWPPNFFEIAALALRKLSIKENYDLKIHFNHRDGSQLLYNLTLRLLRNRQYTSENVCKAYRIVIDTIQKLPVSSPAPPIPKFSEEKSTTAVLQDNKNIVMNNVISTIQPLTKPQAIKSDEETADDKPSKVETPIQIEDSKAEQEQHREITSILDSLNANNISDETPNDIIDVTGHQEEIIPTQAYNIDTSTSPYSEPSLNIEEVLAKLDNSNLFAAPEERPSVQPVQYSYSEGFENNYNYEDYLLGKRYKDKMGLSKAQVSLINKLYGVSNVFIDVEGCCMETITLFLSCEKKLRANLTKKDSNLKKEIENLVESARKISRVTKEGAWMFDSYYNQKYVNDIISQQVYYTIFKRAEILVREKWGHKRKVSGEFAQTFTGLSDIFEDRVGSDVNTILEGLKSSIKDPDLATEIELNRMNTTRWKSKFDILKHDVNQENIAEFGQEIHTLFEQNQLNPSAENIYYEACKIAYTIDKNEAIKLYLHYLYADLQSDKIDDKQLTKTIHKALFKNDHHEQAFNDIIQQLKADRDLASALEKVDSIYAPIRRKIELNIEAIKTVQEQDKNTVQLLNNYLQDEEEVVEDVPVVNSSEVESSKTEVESTEIESDPDNLFVDEIDLSLDQRELIGLFTANSFELTQEYLANFCKTRGLRSGPMINDINEICYEILDDTLIEERDEEYLDMNEDYYKMIIKA</sequence>
<feature type="compositionally biased region" description="Basic and acidic residues" evidence="1">
    <location>
        <begin position="185"/>
        <end position="197"/>
    </location>
</feature>
<evidence type="ECO:0000313" key="4">
    <source>
        <dbReference type="Proteomes" id="UP000515450"/>
    </source>
</evidence>
<reference evidence="3 4" key="1">
    <citation type="journal article" date="2020" name="G3 (Bethesda)">
        <title>CeMbio - The Caenorhabditis elegans Microbiome Resource.</title>
        <authorList>
            <person name="Dirksen P."/>
            <person name="Assie A."/>
            <person name="Zimmermann J."/>
            <person name="Zhang F."/>
            <person name="Tietje A.M."/>
            <person name="Marsh S.A."/>
            <person name="Felix M.A."/>
            <person name="Shapira M."/>
            <person name="Kaleta C."/>
            <person name="Schulenburg H."/>
            <person name="Samuel B."/>
        </authorList>
    </citation>
    <scope>NUCLEOTIDE SEQUENCE [LARGE SCALE GENOMIC DNA]</scope>
    <source>
        <strain evidence="3 4">BIGb0170</strain>
    </source>
</reference>
<gene>
    <name evidence="3" type="ORF">HS960_09820</name>
</gene>
<accession>A0A7G5E1R0</accession>
<dbReference type="EMBL" id="CP058555">
    <property type="protein sequence ID" value="QMV67935.1"/>
    <property type="molecule type" value="Genomic_DNA"/>
</dbReference>
<evidence type="ECO:0000256" key="1">
    <source>
        <dbReference type="SAM" id="MobiDB-lite"/>
    </source>
</evidence>
<dbReference type="InterPro" id="IPR028932">
    <property type="entry name" value="TerB-C"/>
</dbReference>
<feature type="region of interest" description="Disordered" evidence="1">
    <location>
        <begin position="180"/>
        <end position="199"/>
    </location>
</feature>